<comment type="cofactor">
    <cofactor evidence="1">
        <name>FAD</name>
        <dbReference type="ChEBI" id="CHEBI:57692"/>
    </cofactor>
</comment>
<dbReference type="VEuPathDB" id="FungiDB:PV10_05320"/>
<comment type="caution">
    <text evidence="3">The sequence shown here is derived from an EMBL/GenBank/DDBJ whole genome shotgun (WGS) entry which is preliminary data.</text>
</comment>
<accession>A0A438NA18</accession>
<proteinExistence type="inferred from homology"/>
<dbReference type="InterPro" id="IPR051209">
    <property type="entry name" value="FAD-bind_Monooxygenase_sf"/>
</dbReference>
<dbReference type="EMBL" id="NAJM01000011">
    <property type="protein sequence ID" value="RVX72620.1"/>
    <property type="molecule type" value="Genomic_DNA"/>
</dbReference>
<dbReference type="InterPro" id="IPR036188">
    <property type="entry name" value="FAD/NAD-bd_sf"/>
</dbReference>
<dbReference type="Proteomes" id="UP000288859">
    <property type="component" value="Unassembled WGS sequence"/>
</dbReference>
<reference evidence="3 4" key="1">
    <citation type="submission" date="2017-03" db="EMBL/GenBank/DDBJ databases">
        <title>Genomes of endolithic fungi from Antarctica.</title>
        <authorList>
            <person name="Coleine C."/>
            <person name="Masonjones S."/>
            <person name="Stajich J.E."/>
        </authorList>
    </citation>
    <scope>NUCLEOTIDE SEQUENCE [LARGE SCALE GENOMIC DNA]</scope>
    <source>
        <strain evidence="3 4">CCFEE 6314</strain>
    </source>
</reference>
<organism evidence="3 4">
    <name type="scientific">Exophiala mesophila</name>
    <name type="common">Black yeast-like fungus</name>
    <dbReference type="NCBI Taxonomy" id="212818"/>
    <lineage>
        <taxon>Eukaryota</taxon>
        <taxon>Fungi</taxon>
        <taxon>Dikarya</taxon>
        <taxon>Ascomycota</taxon>
        <taxon>Pezizomycotina</taxon>
        <taxon>Eurotiomycetes</taxon>
        <taxon>Chaetothyriomycetidae</taxon>
        <taxon>Chaetothyriales</taxon>
        <taxon>Herpotrichiellaceae</taxon>
        <taxon>Exophiala</taxon>
    </lineage>
</organism>
<dbReference type="SUPFAM" id="SSF51905">
    <property type="entry name" value="FAD/NAD(P)-binding domain"/>
    <property type="match status" value="3"/>
</dbReference>
<name>A0A438NA18_EXOME</name>
<gene>
    <name evidence="3" type="ORF">B0A52_04017</name>
</gene>
<dbReference type="AlphaFoldDB" id="A0A438NA18"/>
<evidence type="ECO:0000313" key="4">
    <source>
        <dbReference type="Proteomes" id="UP000288859"/>
    </source>
</evidence>
<dbReference type="Pfam" id="PF13450">
    <property type="entry name" value="NAD_binding_8"/>
    <property type="match status" value="1"/>
</dbReference>
<sequence>MISRPTDDYEVLDQYHSQPRQLKIVHVGAGASGLLLAYKARRQLRNYELICYEKNPTIGGTWWENRYPGCACDIPAHTYTYTFQPKTDWSGFYSYSDEIQNYFEDFYKQHELSPFVRLNTEVLSAKWDDAACEWEIELKKGEERFTDRCHVLINGSGVVNKWKWPAIEGISSYKGTLSHSANWDTSIDWKGKKVAVIGTGSSSIQMVPHLADGESHFATSVFTKLLPLISVSGAKELTVFARNPTYIAPQVASDEQKVDPNGQVPGPASKHHYIEAEKEKFRNDPDFHLAYRKKLESALTEMFPLFLRGTALNQHARKAFRESMLEKLGPGHDELKKRMIPDWSPGCRRLTPGEGYLETLAKDHVKVIHDEIVRFTENGLVTAIGEELDFDIIACATGFSIAYTPHFAISGRDGVLMQEEWKETPNIYLSITAPKFPNYFVVNGPTGNWGQGCALPSHEVQLEYALQCINKMQSEKILSMEPQQSPTTQINAHLDAWHRKYSVWAEDCRSWYKDNKPHGRVYVWPGSMLHHLKTLRTPRYEHYKLRYDQDNIWAFLGNGRIDLEMEREKGAEVDLAPYIRNEDTPWSLELPLV</sequence>
<evidence type="ECO:0000313" key="3">
    <source>
        <dbReference type="EMBL" id="RVX72620.1"/>
    </source>
</evidence>
<comment type="similarity">
    <text evidence="2">Belongs to the FAD-binding monooxygenase family.</text>
</comment>
<evidence type="ECO:0000256" key="2">
    <source>
        <dbReference type="ARBA" id="ARBA00010139"/>
    </source>
</evidence>
<dbReference type="Gene3D" id="3.50.50.60">
    <property type="entry name" value="FAD/NAD(P)-binding domain"/>
    <property type="match status" value="2"/>
</dbReference>
<evidence type="ECO:0008006" key="5">
    <source>
        <dbReference type="Google" id="ProtNLM"/>
    </source>
</evidence>
<dbReference type="PANTHER" id="PTHR42877">
    <property type="entry name" value="L-ORNITHINE N(5)-MONOOXYGENASE-RELATED"/>
    <property type="match status" value="1"/>
</dbReference>
<evidence type="ECO:0000256" key="1">
    <source>
        <dbReference type="ARBA" id="ARBA00001974"/>
    </source>
</evidence>
<dbReference type="OrthoDB" id="74360at2759"/>
<dbReference type="PANTHER" id="PTHR42877:SF8">
    <property type="entry name" value="MONOOXYGENASE"/>
    <property type="match status" value="1"/>
</dbReference>
<protein>
    <recommendedName>
        <fullName evidence="5">L-ornithine N(5)-oxygenase</fullName>
    </recommendedName>
</protein>